<evidence type="ECO:0000256" key="4">
    <source>
        <dbReference type="ARBA" id="ARBA00023014"/>
    </source>
</evidence>
<dbReference type="AlphaFoldDB" id="A0A914C1G2"/>
<reference evidence="10" key="1">
    <citation type="submission" date="2022-11" db="UniProtKB">
        <authorList>
            <consortium name="WormBaseParasite"/>
        </authorList>
    </citation>
    <scope>IDENTIFICATION</scope>
</reference>
<evidence type="ECO:0000256" key="5">
    <source>
        <dbReference type="ARBA" id="ARBA00023284"/>
    </source>
</evidence>
<dbReference type="PANTHER" id="PTHR10293:SF16">
    <property type="entry name" value="GLUTAREDOXIN-RELATED PROTEIN 5, MITOCHONDRIAL"/>
    <property type="match status" value="1"/>
</dbReference>
<organism evidence="9 10">
    <name type="scientific">Acrobeloides nanus</name>
    <dbReference type="NCBI Taxonomy" id="290746"/>
    <lineage>
        <taxon>Eukaryota</taxon>
        <taxon>Metazoa</taxon>
        <taxon>Ecdysozoa</taxon>
        <taxon>Nematoda</taxon>
        <taxon>Chromadorea</taxon>
        <taxon>Rhabditida</taxon>
        <taxon>Tylenchina</taxon>
        <taxon>Cephalobomorpha</taxon>
        <taxon>Cephaloboidea</taxon>
        <taxon>Cephalobidae</taxon>
        <taxon>Acrobeloides</taxon>
    </lineage>
</organism>
<dbReference type="Pfam" id="PF00462">
    <property type="entry name" value="Glutaredoxin"/>
    <property type="match status" value="1"/>
</dbReference>
<dbReference type="InterPro" id="IPR004480">
    <property type="entry name" value="Monothiol_GRX-rel"/>
</dbReference>
<dbReference type="InterPro" id="IPR033658">
    <property type="entry name" value="GRX_PICOT-like"/>
</dbReference>
<evidence type="ECO:0000313" key="9">
    <source>
        <dbReference type="Proteomes" id="UP000887540"/>
    </source>
</evidence>
<evidence type="ECO:0000256" key="7">
    <source>
        <dbReference type="ARBA" id="ARBA00076083"/>
    </source>
</evidence>
<sequence>MLRSVSFARTLFNSASFNAIRPLSSESARVLTPELKERIQKLVQSGDVVVFMKGTQNQPMCGFSRNVKLILDLHKVPFRDYNVLEDEELRAGIKEFSDWPTIPQIYVKGQFVGGSDIFVQMHQEHEIAKFFDEHGIPSKYSETKKPNA</sequence>
<proteinExistence type="predicted"/>
<dbReference type="Gene3D" id="3.40.30.10">
    <property type="entry name" value="Glutaredoxin"/>
    <property type="match status" value="1"/>
</dbReference>
<keyword evidence="4" id="KW-0411">Iron-sulfur</keyword>
<keyword evidence="2" id="KW-0479">Metal-binding</keyword>
<dbReference type="PANTHER" id="PTHR10293">
    <property type="entry name" value="GLUTAREDOXIN FAMILY MEMBER"/>
    <property type="match status" value="1"/>
</dbReference>
<dbReference type="NCBIfam" id="TIGR00365">
    <property type="entry name" value="Grx4 family monothiol glutaredoxin"/>
    <property type="match status" value="1"/>
</dbReference>
<dbReference type="SUPFAM" id="SSF52833">
    <property type="entry name" value="Thioredoxin-like"/>
    <property type="match status" value="1"/>
</dbReference>
<dbReference type="WBParaSite" id="ACRNAN_Path_150.g536.t1">
    <property type="protein sequence ID" value="ACRNAN_Path_150.g536.t1"/>
    <property type="gene ID" value="ACRNAN_Path_150.g536"/>
</dbReference>
<feature type="domain" description="Glutaredoxin" evidence="8">
    <location>
        <begin position="48"/>
        <end position="112"/>
    </location>
</feature>
<protein>
    <recommendedName>
        <fullName evidence="6">Glutaredoxin-related protein 5, mitochondrial</fullName>
    </recommendedName>
    <alternativeName>
        <fullName evidence="7">Monothiol glutaredoxin-5</fullName>
    </alternativeName>
</protein>
<accession>A0A914C1G2</accession>
<dbReference type="GO" id="GO:0046872">
    <property type="term" value="F:metal ion binding"/>
    <property type="evidence" value="ECO:0007669"/>
    <property type="project" value="UniProtKB-KW"/>
</dbReference>
<evidence type="ECO:0000256" key="1">
    <source>
        <dbReference type="ARBA" id="ARBA00022714"/>
    </source>
</evidence>
<dbReference type="Proteomes" id="UP000887540">
    <property type="component" value="Unplaced"/>
</dbReference>
<evidence type="ECO:0000259" key="8">
    <source>
        <dbReference type="Pfam" id="PF00462"/>
    </source>
</evidence>
<dbReference type="GO" id="GO:0005759">
    <property type="term" value="C:mitochondrial matrix"/>
    <property type="evidence" value="ECO:0007669"/>
    <property type="project" value="TreeGrafter"/>
</dbReference>
<dbReference type="FunFam" id="3.40.30.10:FF:000005">
    <property type="entry name" value="Glutaredoxin 5"/>
    <property type="match status" value="1"/>
</dbReference>
<dbReference type="PROSITE" id="PS51354">
    <property type="entry name" value="GLUTAREDOXIN_2"/>
    <property type="match status" value="1"/>
</dbReference>
<keyword evidence="1" id="KW-0001">2Fe-2S</keyword>
<dbReference type="CDD" id="cd03028">
    <property type="entry name" value="GRX_PICOT_like"/>
    <property type="match status" value="1"/>
</dbReference>
<dbReference type="InterPro" id="IPR002109">
    <property type="entry name" value="Glutaredoxin"/>
</dbReference>
<evidence type="ECO:0000256" key="6">
    <source>
        <dbReference type="ARBA" id="ARBA00067456"/>
    </source>
</evidence>
<name>A0A914C1G2_9BILA</name>
<keyword evidence="9" id="KW-1185">Reference proteome</keyword>
<keyword evidence="3" id="KW-0408">Iron</keyword>
<dbReference type="GO" id="GO:0051537">
    <property type="term" value="F:2 iron, 2 sulfur cluster binding"/>
    <property type="evidence" value="ECO:0007669"/>
    <property type="project" value="UniProtKB-KW"/>
</dbReference>
<dbReference type="InterPro" id="IPR036249">
    <property type="entry name" value="Thioredoxin-like_sf"/>
</dbReference>
<evidence type="ECO:0000313" key="10">
    <source>
        <dbReference type="WBParaSite" id="ACRNAN_Path_150.g536.t1"/>
    </source>
</evidence>
<keyword evidence="5" id="KW-0676">Redox-active center</keyword>
<evidence type="ECO:0000256" key="2">
    <source>
        <dbReference type="ARBA" id="ARBA00022723"/>
    </source>
</evidence>
<evidence type="ECO:0000256" key="3">
    <source>
        <dbReference type="ARBA" id="ARBA00023004"/>
    </source>
</evidence>